<dbReference type="SUPFAM" id="SSF47396">
    <property type="entry name" value="Transcription factor IIA (TFIIA), alpha-helical domain"/>
    <property type="match status" value="1"/>
</dbReference>
<dbReference type="GO" id="GO:0006367">
    <property type="term" value="P:transcription initiation at RNA polymerase II promoter"/>
    <property type="evidence" value="ECO:0007669"/>
    <property type="project" value="InterPro"/>
</dbReference>
<dbReference type="Pfam" id="PF02268">
    <property type="entry name" value="TFIIA_gamma_N"/>
    <property type="match status" value="1"/>
</dbReference>
<organism evidence="9 10">
    <name type="scientific">Rattus norvegicus</name>
    <name type="common">Rat</name>
    <dbReference type="NCBI Taxonomy" id="10116"/>
    <lineage>
        <taxon>Eukaryota</taxon>
        <taxon>Metazoa</taxon>
        <taxon>Chordata</taxon>
        <taxon>Craniata</taxon>
        <taxon>Vertebrata</taxon>
        <taxon>Euteleostomi</taxon>
        <taxon>Mammalia</taxon>
        <taxon>Eutheria</taxon>
        <taxon>Euarchontoglires</taxon>
        <taxon>Glires</taxon>
        <taxon>Rodentia</taxon>
        <taxon>Myomorpha</taxon>
        <taxon>Muroidea</taxon>
        <taxon>Muridae</taxon>
        <taxon>Murinae</taxon>
        <taxon>Rattus</taxon>
    </lineage>
</organism>
<dbReference type="InterPro" id="IPR015872">
    <property type="entry name" value="TFIIA_gsu_N"/>
</dbReference>
<evidence type="ECO:0000313" key="10">
    <source>
        <dbReference type="Proteomes" id="UP000002494"/>
    </source>
</evidence>
<evidence type="ECO:0000313" key="11">
    <source>
        <dbReference type="RGD" id="15012698"/>
    </source>
</evidence>
<feature type="domain" description="Transcription initiation factor IIA gamma subunit N-terminal" evidence="7">
    <location>
        <begin position="3"/>
        <end position="48"/>
    </location>
</feature>
<dbReference type="AlphaFoldDB" id="A0A8I5ZRD7"/>
<comment type="similarity">
    <text evidence="2">Belongs to the TFIIA subunit 2 family.</text>
</comment>
<dbReference type="Ensembl" id="ENSRNOT00000090951.3">
    <property type="protein sequence ID" value="ENSRNOP00000080940.2"/>
    <property type="gene ID" value="ENSRNOG00000056701.3"/>
</dbReference>
<keyword evidence="4" id="KW-0804">Transcription</keyword>
<reference evidence="9" key="1">
    <citation type="submission" date="2024-01" db="EMBL/GenBank/DDBJ databases">
        <title>GRCr8: a new rat reference genome assembly contstructed from accurate long reads and long range scaffolding.</title>
        <authorList>
            <person name="Doris P.A."/>
            <person name="Kalbfleisch T."/>
            <person name="Li K."/>
            <person name="Howe K."/>
            <person name="Wood J."/>
        </authorList>
    </citation>
    <scope>NUCLEOTIDE SEQUENCE [LARGE SCALE GENOMIC DNA]</scope>
    <source>
        <strain evidence="9">Brown Norway</strain>
    </source>
</reference>
<dbReference type="OrthoDB" id="586585at2759"/>
<dbReference type="InterPro" id="IPR009083">
    <property type="entry name" value="TFIIA_a-hlx"/>
</dbReference>
<feature type="domain" description="Transcription initiation factor IIA gamma subunit C-terminal" evidence="8">
    <location>
        <begin position="59"/>
        <end position="100"/>
    </location>
</feature>
<name>A0A8I5ZRD7_RAT</name>
<dbReference type="PANTHER" id="PTHR10966">
    <property type="entry name" value="TRANSCRIPTION INITIATION FACTOR IIA SUBUNIT 2"/>
    <property type="match status" value="1"/>
</dbReference>
<keyword evidence="10" id="KW-1185">Reference proteome</keyword>
<dbReference type="CDD" id="cd10014">
    <property type="entry name" value="TFIIA_gamma_C"/>
    <property type="match status" value="1"/>
</dbReference>
<proteinExistence type="inferred from homology"/>
<keyword evidence="3" id="KW-0805">Transcription regulation</keyword>
<dbReference type="Proteomes" id="UP000002494">
    <property type="component" value="Chromosome 8"/>
</dbReference>
<dbReference type="Gene3D" id="2.30.18.10">
    <property type="entry name" value="Transcription factor IIA (TFIIA), beta-barrel domain"/>
    <property type="match status" value="1"/>
</dbReference>
<sequence>MAYQLYRNTTLGNSLQESLDELIQSQQITPQLALQVLLQFDKAINSALAQRVRNRVNFRGSLNTYRFCDNVWTFVLNDVEFREVTELIKVDKVKIVACDGKKGAAASNTLKASPGQPLGPCVLSTECSSTLSLWCF</sequence>
<dbReference type="Pfam" id="PF02751">
    <property type="entry name" value="TFIIA_gamma_C"/>
    <property type="match status" value="1"/>
</dbReference>
<dbReference type="RGD" id="620720">
    <property type="gene designation" value="Gtf2a2"/>
</dbReference>
<dbReference type="InterPro" id="IPR015871">
    <property type="entry name" value="TFIIA_gsu_C"/>
</dbReference>
<dbReference type="RGD" id="15012698">
    <property type="gene designation" value="AABR07015889.1"/>
</dbReference>
<evidence type="ECO:0000259" key="8">
    <source>
        <dbReference type="Pfam" id="PF02751"/>
    </source>
</evidence>
<evidence type="ECO:0000256" key="1">
    <source>
        <dbReference type="ARBA" id="ARBA00004123"/>
    </source>
</evidence>
<dbReference type="InterPro" id="IPR009088">
    <property type="entry name" value="TFIIA_b-brl"/>
</dbReference>
<gene>
    <name evidence="11" type="primary">AABR07015889.1</name>
    <name evidence="9" type="synonym">Gtf2a2</name>
</gene>
<evidence type="ECO:0000259" key="7">
    <source>
        <dbReference type="Pfam" id="PF02268"/>
    </source>
</evidence>
<dbReference type="CDD" id="cd10145">
    <property type="entry name" value="TFIIA_gamma_N"/>
    <property type="match status" value="1"/>
</dbReference>
<evidence type="ECO:0000256" key="6">
    <source>
        <dbReference type="ARBA" id="ARBA00029898"/>
    </source>
</evidence>
<protein>
    <recommendedName>
        <fullName evidence="6">Transcription initiation factor IIA gamma chain</fullName>
    </recommendedName>
</protein>
<evidence type="ECO:0000256" key="3">
    <source>
        <dbReference type="ARBA" id="ARBA00023015"/>
    </source>
</evidence>
<reference evidence="9" key="2">
    <citation type="submission" date="2025-08" db="UniProtKB">
        <authorList>
            <consortium name="Ensembl"/>
        </authorList>
    </citation>
    <scope>IDENTIFICATION</scope>
    <source>
        <strain evidence="9">Brown Norway</strain>
    </source>
</reference>
<evidence type="ECO:0000256" key="4">
    <source>
        <dbReference type="ARBA" id="ARBA00023163"/>
    </source>
</evidence>
<dbReference type="InterPro" id="IPR003194">
    <property type="entry name" value="TFIIA_gsu"/>
</dbReference>
<reference evidence="9" key="3">
    <citation type="submission" date="2025-09" db="UniProtKB">
        <authorList>
            <consortium name="Ensembl"/>
        </authorList>
    </citation>
    <scope>IDENTIFICATION</scope>
    <source>
        <strain evidence="9">Brown Norway</strain>
    </source>
</reference>
<dbReference type="GO" id="GO:0005672">
    <property type="term" value="C:transcription factor TFIIA complex"/>
    <property type="evidence" value="ECO:0007669"/>
    <property type="project" value="InterPro"/>
</dbReference>
<evidence type="ECO:0000256" key="5">
    <source>
        <dbReference type="ARBA" id="ARBA00023242"/>
    </source>
</evidence>
<evidence type="ECO:0000256" key="2">
    <source>
        <dbReference type="ARBA" id="ARBA00007675"/>
    </source>
</evidence>
<comment type="subcellular location">
    <subcellularLocation>
        <location evidence="1">Nucleus</location>
    </subcellularLocation>
</comment>
<accession>A0A8I5ZRD7</accession>
<dbReference type="Gene3D" id="1.10.287.190">
    <property type="entry name" value="Transcription factor IIA gamma subunit, alpha-helical domain"/>
    <property type="match status" value="1"/>
</dbReference>
<dbReference type="GeneTree" id="ENSGT00390000014572"/>
<evidence type="ECO:0000313" key="9">
    <source>
        <dbReference type="Ensembl" id="ENSRNOP00000080940.2"/>
    </source>
</evidence>
<dbReference type="OMA" id="LDELIQX"/>
<keyword evidence="5" id="KW-0539">Nucleus</keyword>
<dbReference type="SUPFAM" id="SSF50784">
    <property type="entry name" value="Transcription factor IIA (TFIIA), beta-barrel domain"/>
    <property type="match status" value="1"/>
</dbReference>
<dbReference type="AGR" id="RGD:15012698"/>
<dbReference type="FunCoup" id="A0A8I5ZRD7">
    <property type="interactions" value="2"/>
</dbReference>